<evidence type="ECO:0000256" key="7">
    <source>
        <dbReference type="ARBA" id="ARBA00023157"/>
    </source>
</evidence>
<dbReference type="SUPFAM" id="SSF53955">
    <property type="entry name" value="Lysozyme-like"/>
    <property type="match status" value="1"/>
</dbReference>
<evidence type="ECO:0000256" key="4">
    <source>
        <dbReference type="ARBA" id="ARBA00022638"/>
    </source>
</evidence>
<evidence type="ECO:0000256" key="6">
    <source>
        <dbReference type="ARBA" id="ARBA00023022"/>
    </source>
</evidence>
<feature type="active site" description="Nucleophile" evidence="9">
    <location>
        <position position="108"/>
    </location>
</feature>
<dbReference type="PANTHER" id="PTHR11195">
    <property type="entry name" value="DESTABILASE-RELATED"/>
    <property type="match status" value="1"/>
</dbReference>
<feature type="disulfide bond" evidence="10">
    <location>
        <begin position="137"/>
        <end position="143"/>
    </location>
</feature>
<feature type="non-terminal residue" evidence="11">
    <location>
        <position position="1"/>
    </location>
</feature>
<dbReference type="Pfam" id="PF05497">
    <property type="entry name" value="Destabilase"/>
    <property type="match status" value="1"/>
</dbReference>
<dbReference type="GO" id="GO:0003796">
    <property type="term" value="F:lysozyme activity"/>
    <property type="evidence" value="ECO:0007669"/>
    <property type="project" value="UniProtKB-EC"/>
</dbReference>
<dbReference type="EC" id="3.2.1.17" evidence="2"/>
<keyword evidence="7 10" id="KW-1015">Disulfide bond</keyword>
<keyword evidence="4" id="KW-0081">Bacteriolytic enzyme</keyword>
<evidence type="ECO:0000313" key="11">
    <source>
        <dbReference type="EMBL" id="CAL4123937.1"/>
    </source>
</evidence>
<feature type="disulfide bond" evidence="10">
    <location>
        <begin position="86"/>
        <end position="163"/>
    </location>
</feature>
<reference evidence="11 12" key="1">
    <citation type="submission" date="2024-05" db="EMBL/GenBank/DDBJ databases">
        <authorList>
            <person name="Wallberg A."/>
        </authorList>
    </citation>
    <scope>NUCLEOTIDE SEQUENCE [LARGE SCALE GENOMIC DNA]</scope>
</reference>
<dbReference type="AlphaFoldDB" id="A0AAV2RHL4"/>
<feature type="disulfide bond" evidence="10">
    <location>
        <begin position="91"/>
        <end position="98"/>
    </location>
</feature>
<dbReference type="InterPro" id="IPR008597">
    <property type="entry name" value="Invert_lysozyme"/>
</dbReference>
<dbReference type="EMBL" id="CAXKWB010021926">
    <property type="protein sequence ID" value="CAL4123937.1"/>
    <property type="molecule type" value="Genomic_DNA"/>
</dbReference>
<dbReference type="PROSITE" id="PS51909">
    <property type="entry name" value="LYSOZYME_I"/>
    <property type="match status" value="1"/>
</dbReference>
<proteinExistence type="predicted"/>
<comment type="caution">
    <text evidence="11">The sequence shown here is derived from an EMBL/GenBank/DDBJ whole genome shotgun (WGS) entry which is preliminary data.</text>
</comment>
<keyword evidence="12" id="KW-1185">Reference proteome</keyword>
<evidence type="ECO:0000256" key="9">
    <source>
        <dbReference type="PIRSR" id="PIRSR608597-1"/>
    </source>
</evidence>
<name>A0AAV2RHL4_MEGNR</name>
<evidence type="ECO:0000313" key="12">
    <source>
        <dbReference type="Proteomes" id="UP001497623"/>
    </source>
</evidence>
<gene>
    <name evidence="11" type="ORF">MNOR_LOCUS24161</name>
</gene>
<keyword evidence="8" id="KW-0326">Glycosidase</keyword>
<comment type="catalytic activity">
    <reaction evidence="1">
        <text>Hydrolysis of (1-&gt;4)-beta-linkages between N-acetylmuramic acid and N-acetyl-D-glucosamine residues in a peptidoglycan and between N-acetyl-D-glucosamine residues in chitodextrins.</text>
        <dbReference type="EC" id="3.2.1.17"/>
    </reaction>
</comment>
<evidence type="ECO:0000256" key="3">
    <source>
        <dbReference type="ARBA" id="ARBA00022529"/>
    </source>
</evidence>
<sequence length="209" mass="23797">HNNHQLYLVNTFFILSSTNIVEFFSAEIVKSYLELDISFTPINFTLQYYTIESQLLETMMHQFIMSLVFVLMVTSGTTKAELTDSCLACMCYAESAGCHMPDPPCTNDGWSDVCGPWSITYAYWMDGGYQGGDFYSCTSDWQCSESTVRAYMGRYVTDPTAHCEAYARTHVGGPWGAHQDWTLTFWHKVEYCLEENLIIPPNLVTTHSK</sequence>
<evidence type="ECO:0000256" key="8">
    <source>
        <dbReference type="ARBA" id="ARBA00023295"/>
    </source>
</evidence>
<dbReference type="Gene3D" id="1.10.530.10">
    <property type="match status" value="1"/>
</dbReference>
<dbReference type="GO" id="GO:0031640">
    <property type="term" value="P:killing of cells of another organism"/>
    <property type="evidence" value="ECO:0007669"/>
    <property type="project" value="UniProtKB-KW"/>
</dbReference>
<evidence type="ECO:0000256" key="2">
    <source>
        <dbReference type="ARBA" id="ARBA00012732"/>
    </source>
</evidence>
<evidence type="ECO:0000256" key="1">
    <source>
        <dbReference type="ARBA" id="ARBA00000632"/>
    </source>
</evidence>
<dbReference type="PANTHER" id="PTHR11195:SF13">
    <property type="entry name" value="INVERTEBRATE-TYPE LYSOZYME 2-RELATED"/>
    <property type="match status" value="1"/>
</dbReference>
<evidence type="ECO:0000256" key="10">
    <source>
        <dbReference type="PIRSR" id="PIRSR608597-3"/>
    </source>
</evidence>
<evidence type="ECO:0000256" key="5">
    <source>
        <dbReference type="ARBA" id="ARBA00022801"/>
    </source>
</evidence>
<keyword evidence="5" id="KW-0378">Hydrolase</keyword>
<dbReference type="InterPro" id="IPR023346">
    <property type="entry name" value="Lysozyme-like_dom_sf"/>
</dbReference>
<accession>A0AAV2RHL4</accession>
<keyword evidence="3" id="KW-0929">Antimicrobial</keyword>
<feature type="disulfide bond" evidence="10">
    <location>
        <begin position="105"/>
        <end position="114"/>
    </location>
</feature>
<keyword evidence="6" id="KW-0044">Antibiotic</keyword>
<organism evidence="11 12">
    <name type="scientific">Meganyctiphanes norvegica</name>
    <name type="common">Northern krill</name>
    <name type="synonym">Thysanopoda norvegica</name>
    <dbReference type="NCBI Taxonomy" id="48144"/>
    <lineage>
        <taxon>Eukaryota</taxon>
        <taxon>Metazoa</taxon>
        <taxon>Ecdysozoa</taxon>
        <taxon>Arthropoda</taxon>
        <taxon>Crustacea</taxon>
        <taxon>Multicrustacea</taxon>
        <taxon>Malacostraca</taxon>
        <taxon>Eumalacostraca</taxon>
        <taxon>Eucarida</taxon>
        <taxon>Euphausiacea</taxon>
        <taxon>Euphausiidae</taxon>
        <taxon>Meganyctiphanes</taxon>
    </lineage>
</organism>
<protein>
    <recommendedName>
        <fullName evidence="2">lysozyme</fullName>
        <ecNumber evidence="2">3.2.1.17</ecNumber>
    </recommendedName>
</protein>
<dbReference type="GO" id="GO:0042742">
    <property type="term" value="P:defense response to bacterium"/>
    <property type="evidence" value="ECO:0007669"/>
    <property type="project" value="UniProtKB-KW"/>
</dbReference>
<feature type="active site" description="Proton donor" evidence="9">
    <location>
        <position position="94"/>
    </location>
</feature>
<dbReference type="Proteomes" id="UP001497623">
    <property type="component" value="Unassembled WGS sequence"/>
</dbReference>